<comment type="caution">
    <text evidence="1">The sequence shown here is derived from an EMBL/GenBank/DDBJ whole genome shotgun (WGS) entry which is preliminary data.</text>
</comment>
<dbReference type="EMBL" id="LWCA01000419">
    <property type="protein sequence ID" value="OAF68600.1"/>
    <property type="molecule type" value="Genomic_DNA"/>
</dbReference>
<organism evidence="1 2">
    <name type="scientific">Intoshia linei</name>
    <dbReference type="NCBI Taxonomy" id="1819745"/>
    <lineage>
        <taxon>Eukaryota</taxon>
        <taxon>Metazoa</taxon>
        <taxon>Spiralia</taxon>
        <taxon>Lophotrochozoa</taxon>
        <taxon>Mesozoa</taxon>
        <taxon>Orthonectida</taxon>
        <taxon>Rhopaluridae</taxon>
        <taxon>Intoshia</taxon>
    </lineage>
</organism>
<keyword evidence="2" id="KW-1185">Reference proteome</keyword>
<proteinExistence type="predicted"/>
<name>A0A177B371_9BILA</name>
<evidence type="ECO:0000313" key="1">
    <source>
        <dbReference type="EMBL" id="OAF68600.1"/>
    </source>
</evidence>
<reference evidence="1 2" key="1">
    <citation type="submission" date="2016-04" db="EMBL/GenBank/DDBJ databases">
        <title>The genome of Intoshia linei affirms orthonectids as highly simplified spiralians.</title>
        <authorList>
            <person name="Mikhailov K.V."/>
            <person name="Slusarev G.S."/>
            <person name="Nikitin M.A."/>
            <person name="Logacheva M.D."/>
            <person name="Penin A."/>
            <person name="Aleoshin V."/>
            <person name="Panchin Y.V."/>
        </authorList>
    </citation>
    <scope>NUCLEOTIDE SEQUENCE [LARGE SCALE GENOMIC DNA]</scope>
    <source>
        <strain evidence="1">Intl2013</strain>
        <tissue evidence="1">Whole animal</tissue>
    </source>
</reference>
<sequence length="97" mass="10986">MENVEIYITDTDNSIGCKTLIESESIIPSNGKFSILTHRNSLNNLLNSEIPAYPSHNTMKEIKSKLSKFSYLNPIFDDIIDNFSEVISIKMDRDSEG</sequence>
<dbReference type="Proteomes" id="UP000078046">
    <property type="component" value="Unassembled WGS sequence"/>
</dbReference>
<protein>
    <submittedName>
        <fullName evidence="1">Uncharacterized protein</fullName>
    </submittedName>
</protein>
<evidence type="ECO:0000313" key="2">
    <source>
        <dbReference type="Proteomes" id="UP000078046"/>
    </source>
</evidence>
<gene>
    <name evidence="1" type="ORF">A3Q56_03697</name>
</gene>
<dbReference type="AlphaFoldDB" id="A0A177B371"/>
<accession>A0A177B371</accession>